<evidence type="ECO:0000256" key="6">
    <source>
        <dbReference type="ARBA" id="ARBA00022737"/>
    </source>
</evidence>
<keyword evidence="5 12" id="KW-0479">Metal-binding</keyword>
<sequence>MSEVNESDLVKTETPDSPDTLAPAVKTDADPSLWRPKKKSFLGEQLKAVAGFGVTFRNFFRPYATEQWPFEKVPTQPRYHGRHHLNRWADGLEKCVGCELCAWACPADAIYVEAGSNTPEAQYSAGERYGKVYEINYLRCIFCGMCIEACPTRALTMSNDYEIWDDNREDLIYEKDRILVPVSDGMIAAPHPMVEDATDMDYYNGKVTGPTQAQIDWVKAKRPDDPSLPKAVATRQAEEVKA</sequence>
<comment type="similarity">
    <text evidence="1 12">Belongs to the complex I 23 kDa subunit family.</text>
</comment>
<keyword evidence="2 12" id="KW-1003">Cell membrane</keyword>
<dbReference type="Proteomes" id="UP000442535">
    <property type="component" value="Unassembled WGS sequence"/>
</dbReference>
<feature type="binding site" evidence="12">
    <location>
        <position position="150"/>
    </location>
    <ligand>
        <name>[4Fe-4S] cluster</name>
        <dbReference type="ChEBI" id="CHEBI:49883"/>
        <label>1</label>
    </ligand>
</feature>
<comment type="catalytic activity">
    <reaction evidence="12">
        <text>a quinone + NADH + 5 H(+)(in) = a quinol + NAD(+) + 4 H(+)(out)</text>
        <dbReference type="Rhea" id="RHEA:57888"/>
        <dbReference type="ChEBI" id="CHEBI:15378"/>
        <dbReference type="ChEBI" id="CHEBI:24646"/>
        <dbReference type="ChEBI" id="CHEBI:57540"/>
        <dbReference type="ChEBI" id="CHEBI:57945"/>
        <dbReference type="ChEBI" id="CHEBI:132124"/>
    </reaction>
</comment>
<feature type="region of interest" description="Disordered" evidence="13">
    <location>
        <begin position="219"/>
        <end position="242"/>
    </location>
</feature>
<accession>A0A7K0K0Q6</accession>
<evidence type="ECO:0000313" key="15">
    <source>
        <dbReference type="EMBL" id="MST49024.1"/>
    </source>
</evidence>
<feature type="binding site" evidence="12">
    <location>
        <position position="143"/>
    </location>
    <ligand>
        <name>[4Fe-4S] cluster</name>
        <dbReference type="ChEBI" id="CHEBI:49883"/>
        <label>2</label>
    </ligand>
</feature>
<dbReference type="InterPro" id="IPR017896">
    <property type="entry name" value="4Fe4S_Fe-S-bd"/>
</dbReference>
<dbReference type="NCBIfam" id="NF004537">
    <property type="entry name" value="PRK05888.1-3"/>
    <property type="match status" value="1"/>
</dbReference>
<feature type="binding site" evidence="12">
    <location>
        <position position="146"/>
    </location>
    <ligand>
        <name>[4Fe-4S] cluster</name>
        <dbReference type="ChEBI" id="CHEBI:49883"/>
        <label>2</label>
    </ligand>
</feature>
<dbReference type="Pfam" id="PF12838">
    <property type="entry name" value="Fer4_7"/>
    <property type="match status" value="1"/>
</dbReference>
<dbReference type="GO" id="GO:0005886">
    <property type="term" value="C:plasma membrane"/>
    <property type="evidence" value="ECO:0007669"/>
    <property type="project" value="UniProtKB-SubCell"/>
</dbReference>
<dbReference type="GO" id="GO:0051539">
    <property type="term" value="F:4 iron, 4 sulfur cluster binding"/>
    <property type="evidence" value="ECO:0007669"/>
    <property type="project" value="UniProtKB-KW"/>
</dbReference>
<comment type="function">
    <text evidence="12">NDH-1 shuttles electrons from NADH, via FMN and iron-sulfur (Fe-S) centers, to quinones in the respiratory chain. The immediate electron acceptor for the enzyme in this species is believed to be ubiquinone. Couples the redox reaction to proton translocation (for every two electrons transferred, four hydrogen ions are translocated across the cytoplasmic membrane), and thus conserves the redox energy in a proton gradient.</text>
</comment>
<dbReference type="GO" id="GO:0050136">
    <property type="term" value="F:NADH dehydrogenase (quinone) (non-electrogenic) activity"/>
    <property type="evidence" value="ECO:0007669"/>
    <property type="project" value="UniProtKB-UniRule"/>
</dbReference>
<feature type="domain" description="4Fe-4S ferredoxin-type" evidence="14">
    <location>
        <begin position="131"/>
        <end position="160"/>
    </location>
</feature>
<evidence type="ECO:0000313" key="16">
    <source>
        <dbReference type="Proteomes" id="UP000442535"/>
    </source>
</evidence>
<evidence type="ECO:0000256" key="13">
    <source>
        <dbReference type="SAM" id="MobiDB-lite"/>
    </source>
</evidence>
<evidence type="ECO:0000256" key="7">
    <source>
        <dbReference type="ARBA" id="ARBA00022967"/>
    </source>
</evidence>
<keyword evidence="4 12" id="KW-0874">Quinone</keyword>
<comment type="subunit">
    <text evidence="12">NDH-1 is composed of 14 different subunits. Subunits NuoA, H, J, K, L, M, N constitute the membrane sector of the complex.</text>
</comment>
<keyword evidence="11 12" id="KW-0472">Membrane</keyword>
<dbReference type="PANTHER" id="PTHR10849">
    <property type="entry name" value="NADH DEHYDROGENASE UBIQUINONE IRON-SULFUR PROTEIN 8, MITOCHONDRIAL"/>
    <property type="match status" value="1"/>
</dbReference>
<organism evidence="15 16">
    <name type="scientific">Mobiluncus porci</name>
    <dbReference type="NCBI Taxonomy" id="2652278"/>
    <lineage>
        <taxon>Bacteria</taxon>
        <taxon>Bacillati</taxon>
        <taxon>Actinomycetota</taxon>
        <taxon>Actinomycetes</taxon>
        <taxon>Actinomycetales</taxon>
        <taxon>Actinomycetaceae</taxon>
        <taxon>Mobiluncus</taxon>
    </lineage>
</organism>
<dbReference type="AlphaFoldDB" id="A0A7K0K0Q6"/>
<feature type="binding site" evidence="12">
    <location>
        <position position="105"/>
    </location>
    <ligand>
        <name>[4Fe-4S] cluster</name>
        <dbReference type="ChEBI" id="CHEBI:49883"/>
        <label>2</label>
    </ligand>
</feature>
<gene>
    <name evidence="12 15" type="primary">nuoI</name>
    <name evidence="15" type="ORF">FYJ63_01950</name>
</gene>
<name>A0A7K0K0Q6_9ACTO</name>
<keyword evidence="9 12" id="KW-0411">Iron-sulfur</keyword>
<evidence type="ECO:0000256" key="3">
    <source>
        <dbReference type="ARBA" id="ARBA00022485"/>
    </source>
</evidence>
<feature type="binding site" evidence="12">
    <location>
        <position position="95"/>
    </location>
    <ligand>
        <name>[4Fe-4S] cluster</name>
        <dbReference type="ChEBI" id="CHEBI:49883"/>
        <label>1</label>
    </ligand>
</feature>
<keyword evidence="16" id="KW-1185">Reference proteome</keyword>
<evidence type="ECO:0000256" key="1">
    <source>
        <dbReference type="ARBA" id="ARBA00010277"/>
    </source>
</evidence>
<dbReference type="RefSeq" id="WP_407717232.1">
    <property type="nucleotide sequence ID" value="NZ_JAQYQY010000001.1"/>
</dbReference>
<evidence type="ECO:0000259" key="14">
    <source>
        <dbReference type="PROSITE" id="PS51379"/>
    </source>
</evidence>
<keyword evidence="3 12" id="KW-0004">4Fe-4S</keyword>
<evidence type="ECO:0000256" key="8">
    <source>
        <dbReference type="ARBA" id="ARBA00023004"/>
    </source>
</evidence>
<feature type="binding site" evidence="12">
    <location>
        <position position="101"/>
    </location>
    <ligand>
        <name>[4Fe-4S] cluster</name>
        <dbReference type="ChEBI" id="CHEBI:49883"/>
        <label>1</label>
    </ligand>
</feature>
<dbReference type="GO" id="GO:0009060">
    <property type="term" value="P:aerobic respiration"/>
    <property type="evidence" value="ECO:0007669"/>
    <property type="project" value="TreeGrafter"/>
</dbReference>
<dbReference type="FunFam" id="3.30.70.3270:FF:000007">
    <property type="entry name" value="NADH-quinone oxidoreductase subunit I"/>
    <property type="match status" value="1"/>
</dbReference>
<dbReference type="PROSITE" id="PS51379">
    <property type="entry name" value="4FE4S_FER_2"/>
    <property type="match status" value="2"/>
</dbReference>
<comment type="cofactor">
    <cofactor evidence="12">
        <name>[4Fe-4S] cluster</name>
        <dbReference type="ChEBI" id="CHEBI:49883"/>
    </cofactor>
    <text evidence="12">Binds 2 [4Fe-4S] clusters per subunit.</text>
</comment>
<dbReference type="EMBL" id="VUMY01000002">
    <property type="protein sequence ID" value="MST49024.1"/>
    <property type="molecule type" value="Genomic_DNA"/>
</dbReference>
<evidence type="ECO:0000256" key="10">
    <source>
        <dbReference type="ARBA" id="ARBA00023027"/>
    </source>
</evidence>
<dbReference type="EC" id="7.1.1.-" evidence="12"/>
<keyword evidence="12" id="KW-0830">Ubiquinone</keyword>
<protein>
    <recommendedName>
        <fullName evidence="12">NADH-quinone oxidoreductase subunit I</fullName>
        <ecNumber evidence="12">7.1.1.-</ecNumber>
    </recommendedName>
    <alternativeName>
        <fullName evidence="12">NADH dehydrogenase I subunit I</fullName>
    </alternativeName>
    <alternativeName>
        <fullName evidence="12">NDH-1 subunit I</fullName>
    </alternativeName>
</protein>
<dbReference type="GO" id="GO:0048038">
    <property type="term" value="F:quinone binding"/>
    <property type="evidence" value="ECO:0007669"/>
    <property type="project" value="UniProtKB-KW"/>
</dbReference>
<dbReference type="HAMAP" id="MF_01351">
    <property type="entry name" value="NDH1_NuoI"/>
    <property type="match status" value="1"/>
</dbReference>
<dbReference type="SUPFAM" id="SSF54862">
    <property type="entry name" value="4Fe-4S ferredoxins"/>
    <property type="match status" value="1"/>
</dbReference>
<dbReference type="NCBIfam" id="TIGR01971">
    <property type="entry name" value="NuoI"/>
    <property type="match status" value="1"/>
</dbReference>
<keyword evidence="10 12" id="KW-0520">NAD</keyword>
<evidence type="ECO:0000256" key="5">
    <source>
        <dbReference type="ARBA" id="ARBA00022723"/>
    </source>
</evidence>
<comment type="subcellular location">
    <subcellularLocation>
        <location evidence="12">Cell membrane</location>
        <topology evidence="12">Peripheral membrane protein</topology>
    </subcellularLocation>
</comment>
<evidence type="ECO:0000256" key="2">
    <source>
        <dbReference type="ARBA" id="ARBA00022475"/>
    </source>
</evidence>
<evidence type="ECO:0000256" key="12">
    <source>
        <dbReference type="HAMAP-Rule" id="MF_01351"/>
    </source>
</evidence>
<dbReference type="Gene3D" id="3.30.70.3270">
    <property type="match status" value="1"/>
</dbReference>
<keyword evidence="8 12" id="KW-0408">Iron</keyword>
<keyword evidence="6" id="KW-0677">Repeat</keyword>
<evidence type="ECO:0000256" key="9">
    <source>
        <dbReference type="ARBA" id="ARBA00023014"/>
    </source>
</evidence>
<dbReference type="PROSITE" id="PS00198">
    <property type="entry name" value="4FE4S_FER_1"/>
    <property type="match status" value="2"/>
</dbReference>
<comment type="caution">
    <text evidence="15">The sequence shown here is derived from an EMBL/GenBank/DDBJ whole genome shotgun (WGS) entry which is preliminary data.</text>
</comment>
<dbReference type="InterPro" id="IPR017900">
    <property type="entry name" value="4Fe4S_Fe_S_CS"/>
</dbReference>
<dbReference type="InterPro" id="IPR010226">
    <property type="entry name" value="NADH_quinone_OxRdtase_chainI"/>
</dbReference>
<reference evidence="15 16" key="1">
    <citation type="submission" date="2019-08" db="EMBL/GenBank/DDBJ databases">
        <title>In-depth cultivation of the pig gut microbiome towards novel bacterial diversity and tailored functional studies.</title>
        <authorList>
            <person name="Wylensek D."/>
            <person name="Hitch T.C.A."/>
            <person name="Clavel T."/>
        </authorList>
    </citation>
    <scope>NUCLEOTIDE SEQUENCE [LARGE SCALE GENOMIC DNA]</scope>
    <source>
        <strain evidence="15 16">RF-GAM-744-WT-7</strain>
    </source>
</reference>
<proteinExistence type="inferred from homology"/>
<feature type="binding site" evidence="12">
    <location>
        <position position="98"/>
    </location>
    <ligand>
        <name>[4Fe-4S] cluster</name>
        <dbReference type="ChEBI" id="CHEBI:49883"/>
        <label>1</label>
    </ligand>
</feature>
<feature type="region of interest" description="Disordered" evidence="13">
    <location>
        <begin position="1"/>
        <end position="30"/>
    </location>
</feature>
<feature type="domain" description="4Fe-4S ferredoxin-type" evidence="14">
    <location>
        <begin position="85"/>
        <end position="115"/>
    </location>
</feature>
<evidence type="ECO:0000256" key="4">
    <source>
        <dbReference type="ARBA" id="ARBA00022719"/>
    </source>
</evidence>
<feature type="binding site" evidence="12">
    <location>
        <position position="140"/>
    </location>
    <ligand>
        <name>[4Fe-4S] cluster</name>
        <dbReference type="ChEBI" id="CHEBI:49883"/>
        <label>2</label>
    </ligand>
</feature>
<dbReference type="GO" id="GO:0005506">
    <property type="term" value="F:iron ion binding"/>
    <property type="evidence" value="ECO:0007669"/>
    <property type="project" value="UniProtKB-UniRule"/>
</dbReference>
<dbReference type="PANTHER" id="PTHR10849:SF20">
    <property type="entry name" value="NADH DEHYDROGENASE [UBIQUINONE] IRON-SULFUR PROTEIN 8, MITOCHONDRIAL"/>
    <property type="match status" value="1"/>
</dbReference>
<keyword evidence="7 12" id="KW-1278">Translocase</keyword>
<keyword evidence="15" id="KW-0560">Oxidoreductase</keyword>
<evidence type="ECO:0000256" key="11">
    <source>
        <dbReference type="ARBA" id="ARBA00023136"/>
    </source>
</evidence>